<sequence>MDRWVLLALSLFFATRGICAGHLDVLPQETTVPQCSTLEVLWDQPSPIHLHVQPNLLINVTNLFDLGIQNGTFTTYQVALPVASMMTVGPGTTECLSNGNPSSSASSSSSSSTSSSSTLTSSATAPVSTSSTAVLSPSAVPDTNSHSGSGISSGAVGGIVVGAVAVILAALGGFCFSKRRYKQKLAALEGSQHDSVTPRFLDQESGRGQAVTMISPYRTESFTSPAFACLTAYDKKRKLDRISDSAPCCAENTAYGWWVRVEPEELPPVYRNYDD</sequence>
<feature type="chain" id="PRO_5042274796" evidence="7">
    <location>
        <begin position="21"/>
        <end position="275"/>
    </location>
</feature>
<dbReference type="GO" id="GO:0016020">
    <property type="term" value="C:membrane"/>
    <property type="evidence" value="ECO:0007669"/>
    <property type="project" value="UniProtKB-SubCell"/>
</dbReference>
<comment type="caution">
    <text evidence="8">The sequence shown here is derived from an EMBL/GenBank/DDBJ whole genome shotgun (WGS) entry which is preliminary data.</text>
</comment>
<dbReference type="PANTHER" id="PTHR15549">
    <property type="entry name" value="PAIRED IMMUNOGLOBULIN-LIKE TYPE 2 RECEPTOR"/>
    <property type="match status" value="1"/>
</dbReference>
<accession>A0AAD2HM99</accession>
<organism evidence="8 9">
    <name type="scientific">Mycena citricolor</name>
    <dbReference type="NCBI Taxonomy" id="2018698"/>
    <lineage>
        <taxon>Eukaryota</taxon>
        <taxon>Fungi</taxon>
        <taxon>Dikarya</taxon>
        <taxon>Basidiomycota</taxon>
        <taxon>Agaricomycotina</taxon>
        <taxon>Agaricomycetes</taxon>
        <taxon>Agaricomycetidae</taxon>
        <taxon>Agaricales</taxon>
        <taxon>Marasmiineae</taxon>
        <taxon>Mycenaceae</taxon>
        <taxon>Mycena</taxon>
    </lineage>
</organism>
<keyword evidence="9" id="KW-1185">Reference proteome</keyword>
<dbReference type="InterPro" id="IPR051694">
    <property type="entry name" value="Immunoregulatory_rcpt-like"/>
</dbReference>
<gene>
    <name evidence="8" type="ORF">MYCIT1_LOCUS24917</name>
</gene>
<dbReference type="AlphaFoldDB" id="A0AAD2HM99"/>
<keyword evidence="4 6" id="KW-0472">Membrane</keyword>
<feature type="region of interest" description="Disordered" evidence="5">
    <location>
        <begin position="93"/>
        <end position="124"/>
    </location>
</feature>
<keyword evidence="7" id="KW-0732">Signal</keyword>
<keyword evidence="3 6" id="KW-1133">Transmembrane helix</keyword>
<name>A0AAD2HM99_9AGAR</name>
<feature type="signal peptide" evidence="7">
    <location>
        <begin position="1"/>
        <end position="20"/>
    </location>
</feature>
<evidence type="ECO:0000256" key="5">
    <source>
        <dbReference type="SAM" id="MobiDB-lite"/>
    </source>
</evidence>
<dbReference type="GO" id="GO:0071944">
    <property type="term" value="C:cell periphery"/>
    <property type="evidence" value="ECO:0007669"/>
    <property type="project" value="UniProtKB-ARBA"/>
</dbReference>
<feature type="compositionally biased region" description="Low complexity" evidence="5">
    <location>
        <begin position="102"/>
        <end position="124"/>
    </location>
</feature>
<dbReference type="Proteomes" id="UP001295794">
    <property type="component" value="Unassembled WGS sequence"/>
</dbReference>
<evidence type="ECO:0000256" key="1">
    <source>
        <dbReference type="ARBA" id="ARBA00004167"/>
    </source>
</evidence>
<evidence type="ECO:0000313" key="9">
    <source>
        <dbReference type="Proteomes" id="UP001295794"/>
    </source>
</evidence>
<evidence type="ECO:0000313" key="8">
    <source>
        <dbReference type="EMBL" id="CAK5276557.1"/>
    </source>
</evidence>
<evidence type="ECO:0000256" key="7">
    <source>
        <dbReference type="SAM" id="SignalP"/>
    </source>
</evidence>
<evidence type="ECO:0000256" key="6">
    <source>
        <dbReference type="SAM" id="Phobius"/>
    </source>
</evidence>
<evidence type="ECO:0000256" key="2">
    <source>
        <dbReference type="ARBA" id="ARBA00022692"/>
    </source>
</evidence>
<reference evidence="8" key="1">
    <citation type="submission" date="2023-11" db="EMBL/GenBank/DDBJ databases">
        <authorList>
            <person name="De Vega J J."/>
            <person name="De Vega J J."/>
        </authorList>
    </citation>
    <scope>NUCLEOTIDE SEQUENCE</scope>
</reference>
<evidence type="ECO:0000256" key="3">
    <source>
        <dbReference type="ARBA" id="ARBA00022989"/>
    </source>
</evidence>
<evidence type="ECO:0000256" key="4">
    <source>
        <dbReference type="ARBA" id="ARBA00023136"/>
    </source>
</evidence>
<proteinExistence type="predicted"/>
<feature type="transmembrane region" description="Helical" evidence="6">
    <location>
        <begin position="155"/>
        <end position="176"/>
    </location>
</feature>
<dbReference type="EMBL" id="CAVNYO010000409">
    <property type="protein sequence ID" value="CAK5276557.1"/>
    <property type="molecule type" value="Genomic_DNA"/>
</dbReference>
<keyword evidence="2 6" id="KW-0812">Transmembrane</keyword>
<protein>
    <submittedName>
        <fullName evidence="8">Uncharacterized protein</fullName>
    </submittedName>
</protein>
<comment type="subcellular location">
    <subcellularLocation>
        <location evidence="1">Membrane</location>
        <topology evidence="1">Single-pass membrane protein</topology>
    </subcellularLocation>
</comment>